<comment type="caution">
    <text evidence="1">The sequence shown here is derived from an EMBL/GenBank/DDBJ whole genome shotgun (WGS) entry which is preliminary data.</text>
</comment>
<name>A0ABU7I5T5_9SPHI</name>
<dbReference type="EMBL" id="JAZDQT010000001">
    <property type="protein sequence ID" value="MEE1944691.1"/>
    <property type="molecule type" value="Genomic_DNA"/>
</dbReference>
<proteinExistence type="predicted"/>
<protein>
    <submittedName>
        <fullName evidence="1">Uncharacterized protein</fullName>
    </submittedName>
</protein>
<keyword evidence="2" id="KW-1185">Reference proteome</keyword>
<reference evidence="1 2" key="1">
    <citation type="submission" date="2024-01" db="EMBL/GenBank/DDBJ databases">
        <title>Pedobacter sp. nov., isolated from fresh soil.</title>
        <authorList>
            <person name="Le N.T.T."/>
        </authorList>
    </citation>
    <scope>NUCLEOTIDE SEQUENCE [LARGE SCALE GENOMIC DNA]</scope>
    <source>
        <strain evidence="1 2">KR3-3</strain>
    </source>
</reference>
<sequence>MAPKKRSQPNVGKKPMQLKQNLYVAKTLKKITGQFDNHPRPGCIYRAICYDDNKRLTGWVSWQEMEQVRAKHEEDTGHITDFEFKATVFG</sequence>
<accession>A0ABU7I5T5</accession>
<evidence type="ECO:0000313" key="1">
    <source>
        <dbReference type="EMBL" id="MEE1944691.1"/>
    </source>
</evidence>
<gene>
    <name evidence="1" type="ORF">VRU48_06200</name>
</gene>
<dbReference type="RefSeq" id="WP_330107053.1">
    <property type="nucleotide sequence ID" value="NZ_JAZDQT010000001.1"/>
</dbReference>
<evidence type="ECO:0000313" key="2">
    <source>
        <dbReference type="Proteomes" id="UP001336835"/>
    </source>
</evidence>
<dbReference type="Proteomes" id="UP001336835">
    <property type="component" value="Unassembled WGS sequence"/>
</dbReference>
<organism evidence="1 2">
    <name type="scientific">Pedobacter albus</name>
    <dbReference type="NCBI Taxonomy" id="3113905"/>
    <lineage>
        <taxon>Bacteria</taxon>
        <taxon>Pseudomonadati</taxon>
        <taxon>Bacteroidota</taxon>
        <taxon>Sphingobacteriia</taxon>
        <taxon>Sphingobacteriales</taxon>
        <taxon>Sphingobacteriaceae</taxon>
        <taxon>Pedobacter</taxon>
    </lineage>
</organism>